<gene>
    <name evidence="1" type="ORF">RHMOL_Rhmol07G0085100</name>
</gene>
<name>A0ACC0N0H3_RHOML</name>
<comment type="caution">
    <text evidence="1">The sequence shown here is derived from an EMBL/GenBank/DDBJ whole genome shotgun (WGS) entry which is preliminary data.</text>
</comment>
<evidence type="ECO:0000313" key="1">
    <source>
        <dbReference type="EMBL" id="KAI8546043.1"/>
    </source>
</evidence>
<sequence>MRAECLCFMAGVQQKYDHRLFQCIRCRLQTPISTMMMMMLYVCLLKQLKIRLALGCHCLYYIRKGAGKAVWTVTKIMETDYLGNDEEVISKIMEGVGDMKILSWNVRGLGMKENRNEVKKMAKMQMVVAGQSANIVGMLSLRCDVFS</sequence>
<organism evidence="1 2">
    <name type="scientific">Rhododendron molle</name>
    <name type="common">Chinese azalea</name>
    <name type="synonym">Azalea mollis</name>
    <dbReference type="NCBI Taxonomy" id="49168"/>
    <lineage>
        <taxon>Eukaryota</taxon>
        <taxon>Viridiplantae</taxon>
        <taxon>Streptophyta</taxon>
        <taxon>Embryophyta</taxon>
        <taxon>Tracheophyta</taxon>
        <taxon>Spermatophyta</taxon>
        <taxon>Magnoliopsida</taxon>
        <taxon>eudicotyledons</taxon>
        <taxon>Gunneridae</taxon>
        <taxon>Pentapetalae</taxon>
        <taxon>asterids</taxon>
        <taxon>Ericales</taxon>
        <taxon>Ericaceae</taxon>
        <taxon>Ericoideae</taxon>
        <taxon>Rhodoreae</taxon>
        <taxon>Rhododendron</taxon>
    </lineage>
</organism>
<evidence type="ECO:0000313" key="2">
    <source>
        <dbReference type="Proteomes" id="UP001062846"/>
    </source>
</evidence>
<keyword evidence="2" id="KW-1185">Reference proteome</keyword>
<protein>
    <submittedName>
        <fullName evidence="1">Uncharacterized protein</fullName>
    </submittedName>
</protein>
<proteinExistence type="predicted"/>
<accession>A0ACC0N0H3</accession>
<reference evidence="1" key="1">
    <citation type="submission" date="2022-02" db="EMBL/GenBank/DDBJ databases">
        <title>Plant Genome Project.</title>
        <authorList>
            <person name="Zhang R.-G."/>
        </authorList>
    </citation>
    <scope>NUCLEOTIDE SEQUENCE</scope>
    <source>
        <strain evidence="1">AT1</strain>
    </source>
</reference>
<dbReference type="EMBL" id="CM046394">
    <property type="protein sequence ID" value="KAI8546043.1"/>
    <property type="molecule type" value="Genomic_DNA"/>
</dbReference>
<dbReference type="Proteomes" id="UP001062846">
    <property type="component" value="Chromosome 7"/>
</dbReference>